<feature type="signal peptide" evidence="1">
    <location>
        <begin position="1"/>
        <end position="18"/>
    </location>
</feature>
<feature type="chain" id="PRO_5022699075" description="Lipocalin-like domain-containing protein" evidence="1">
    <location>
        <begin position="19"/>
        <end position="168"/>
    </location>
</feature>
<reference evidence="2 3" key="1">
    <citation type="submission" date="2019-08" db="EMBL/GenBank/DDBJ databases">
        <title>Genome sequence of Gelidibacter salicanalis IC162T.</title>
        <authorList>
            <person name="Bowman J.P."/>
        </authorList>
    </citation>
    <scope>NUCLEOTIDE SEQUENCE [LARGE SCALE GENOMIC DNA]</scope>
    <source>
        <strain evidence="2 3">IC162</strain>
    </source>
</reference>
<evidence type="ECO:0008006" key="4">
    <source>
        <dbReference type="Google" id="ProtNLM"/>
    </source>
</evidence>
<evidence type="ECO:0000313" key="3">
    <source>
        <dbReference type="Proteomes" id="UP000321734"/>
    </source>
</evidence>
<keyword evidence="3" id="KW-1185">Reference proteome</keyword>
<dbReference type="PROSITE" id="PS51257">
    <property type="entry name" value="PROKAR_LIPOPROTEIN"/>
    <property type="match status" value="1"/>
</dbReference>
<evidence type="ECO:0000256" key="1">
    <source>
        <dbReference type="SAM" id="SignalP"/>
    </source>
</evidence>
<protein>
    <recommendedName>
        <fullName evidence="4">Lipocalin-like domain-containing protein</fullName>
    </recommendedName>
</protein>
<dbReference type="Proteomes" id="UP000321734">
    <property type="component" value="Unassembled WGS sequence"/>
</dbReference>
<name>A0A5C7ASS3_9FLAO</name>
<organism evidence="2 3">
    <name type="scientific">Gelidibacter salicanalis</name>
    <dbReference type="NCBI Taxonomy" id="291193"/>
    <lineage>
        <taxon>Bacteria</taxon>
        <taxon>Pseudomonadati</taxon>
        <taxon>Bacteroidota</taxon>
        <taxon>Flavobacteriia</taxon>
        <taxon>Flavobacteriales</taxon>
        <taxon>Flavobacteriaceae</taxon>
        <taxon>Gelidibacter</taxon>
    </lineage>
</organism>
<dbReference type="OrthoDB" id="1448196at2"/>
<accession>A0A5C7ASS3</accession>
<sequence length="168" mass="18883">MKKSLFLLCLIGSFFLFSGCSDDDVRNPVVGNWVLKSWSIQIPVDLNGDGVYSTNLLKETRCAVREILSFDTNGIVASTHTFNPELQIALKEDTSDEYFVDEICAEGILGFAAEYDQIGEESISYNDNIGTVRVNRLSLVFKNAIKIYNADFTKVIETKDLFVIYQKV</sequence>
<comment type="caution">
    <text evidence="2">The sequence shown here is derived from an EMBL/GenBank/DDBJ whole genome shotgun (WGS) entry which is preliminary data.</text>
</comment>
<dbReference type="RefSeq" id="WP_146889135.1">
    <property type="nucleotide sequence ID" value="NZ_VORX01000001.1"/>
</dbReference>
<dbReference type="AlphaFoldDB" id="A0A5C7ASS3"/>
<proteinExistence type="predicted"/>
<keyword evidence="1" id="KW-0732">Signal</keyword>
<evidence type="ECO:0000313" key="2">
    <source>
        <dbReference type="EMBL" id="TXE10679.1"/>
    </source>
</evidence>
<gene>
    <name evidence="2" type="ORF">ES711_01870</name>
</gene>
<dbReference type="EMBL" id="VORX01000001">
    <property type="protein sequence ID" value="TXE10679.1"/>
    <property type="molecule type" value="Genomic_DNA"/>
</dbReference>